<dbReference type="AlphaFoldDB" id="A0A918URQ5"/>
<keyword evidence="3" id="KW-1185">Reference proteome</keyword>
<sequence length="121" mass="12653">MRRAEDTLMLMPVSLLAGWVSAAAFVNAASTLRTYGIDQLDPLRPDVAIGFLLAALAFALAMTRLGGQMFYAIAGMWALQGIIAANLNQPGAGLLTIVAGAGIALLAANLIWAKVRKPDEA</sequence>
<dbReference type="EMBL" id="BMZB01000001">
    <property type="protein sequence ID" value="GGZ30562.1"/>
    <property type="molecule type" value="Genomic_DNA"/>
</dbReference>
<name>A0A918URQ5_9CAUL</name>
<dbReference type="RefSeq" id="WP_189485842.1">
    <property type="nucleotide sequence ID" value="NZ_BMZB01000001.1"/>
</dbReference>
<organism evidence="2 3">
    <name type="scientific">Asticcacaulis endophyticus</name>
    <dbReference type="NCBI Taxonomy" id="1395890"/>
    <lineage>
        <taxon>Bacteria</taxon>
        <taxon>Pseudomonadati</taxon>
        <taxon>Pseudomonadota</taxon>
        <taxon>Alphaproteobacteria</taxon>
        <taxon>Caulobacterales</taxon>
        <taxon>Caulobacteraceae</taxon>
        <taxon>Asticcacaulis</taxon>
    </lineage>
</organism>
<reference evidence="2" key="1">
    <citation type="journal article" date="2014" name="Int. J. Syst. Evol. Microbiol.">
        <title>Complete genome sequence of Corynebacterium casei LMG S-19264T (=DSM 44701T), isolated from a smear-ripened cheese.</title>
        <authorList>
            <consortium name="US DOE Joint Genome Institute (JGI-PGF)"/>
            <person name="Walter F."/>
            <person name="Albersmeier A."/>
            <person name="Kalinowski J."/>
            <person name="Ruckert C."/>
        </authorList>
    </citation>
    <scope>NUCLEOTIDE SEQUENCE</scope>
    <source>
        <strain evidence="2">KCTC 32296</strain>
    </source>
</reference>
<keyword evidence="1" id="KW-1133">Transmembrane helix</keyword>
<feature type="transmembrane region" description="Helical" evidence="1">
    <location>
        <begin position="93"/>
        <end position="112"/>
    </location>
</feature>
<evidence type="ECO:0000313" key="2">
    <source>
        <dbReference type="EMBL" id="GGZ30562.1"/>
    </source>
</evidence>
<proteinExistence type="predicted"/>
<dbReference type="Proteomes" id="UP000662572">
    <property type="component" value="Unassembled WGS sequence"/>
</dbReference>
<keyword evidence="1" id="KW-0472">Membrane</keyword>
<accession>A0A918URQ5</accession>
<comment type="caution">
    <text evidence="2">The sequence shown here is derived from an EMBL/GenBank/DDBJ whole genome shotgun (WGS) entry which is preliminary data.</text>
</comment>
<keyword evidence="1" id="KW-0812">Transmembrane</keyword>
<evidence type="ECO:0000313" key="3">
    <source>
        <dbReference type="Proteomes" id="UP000662572"/>
    </source>
</evidence>
<evidence type="ECO:0000256" key="1">
    <source>
        <dbReference type="SAM" id="Phobius"/>
    </source>
</evidence>
<feature type="transmembrane region" description="Helical" evidence="1">
    <location>
        <begin position="44"/>
        <end position="62"/>
    </location>
</feature>
<gene>
    <name evidence="2" type="ORF">GCM10011273_16160</name>
</gene>
<reference evidence="2" key="2">
    <citation type="submission" date="2020-09" db="EMBL/GenBank/DDBJ databases">
        <authorList>
            <person name="Sun Q."/>
            <person name="Kim S."/>
        </authorList>
    </citation>
    <scope>NUCLEOTIDE SEQUENCE</scope>
    <source>
        <strain evidence="2">KCTC 32296</strain>
    </source>
</reference>
<protein>
    <submittedName>
        <fullName evidence="2">Uncharacterized protein</fullName>
    </submittedName>
</protein>